<dbReference type="PANTHER" id="PTHR24220:SF470">
    <property type="entry name" value="CELL DIVISION ATP-BINDING PROTEIN FTSE"/>
    <property type="match status" value="1"/>
</dbReference>
<dbReference type="PANTHER" id="PTHR24220">
    <property type="entry name" value="IMPORT ATP-BINDING PROTEIN"/>
    <property type="match status" value="1"/>
</dbReference>
<dbReference type="Proteomes" id="UP000322454">
    <property type="component" value="Unassembled WGS sequence"/>
</dbReference>
<dbReference type="SMART" id="SM00382">
    <property type="entry name" value="AAA"/>
    <property type="match status" value="1"/>
</dbReference>
<protein>
    <recommendedName>
        <fullName evidence="2 9">Cell division ATP-binding protein FtsE</fullName>
    </recommendedName>
</protein>
<evidence type="ECO:0000256" key="1">
    <source>
        <dbReference type="ARBA" id="ARBA00005417"/>
    </source>
</evidence>
<evidence type="ECO:0000256" key="4">
    <source>
        <dbReference type="ARBA" id="ARBA00022618"/>
    </source>
</evidence>
<dbReference type="NCBIfam" id="TIGR02673">
    <property type="entry name" value="FtsE"/>
    <property type="match status" value="1"/>
</dbReference>
<dbReference type="AlphaFoldDB" id="A0A520X9K4"/>
<evidence type="ECO:0000313" key="12">
    <source>
        <dbReference type="Proteomes" id="UP000322454"/>
    </source>
</evidence>
<evidence type="ECO:0000256" key="7">
    <source>
        <dbReference type="ARBA" id="ARBA00023136"/>
    </source>
</evidence>
<evidence type="ECO:0000256" key="9">
    <source>
        <dbReference type="RuleBase" id="RU365094"/>
    </source>
</evidence>
<dbReference type="InterPro" id="IPR015854">
    <property type="entry name" value="ABC_transpr_LolD-like"/>
</dbReference>
<keyword evidence="5 9" id="KW-0547">Nucleotide-binding</keyword>
<evidence type="ECO:0000256" key="2">
    <source>
        <dbReference type="ARBA" id="ARBA00020019"/>
    </source>
</evidence>
<comment type="function">
    <text evidence="9">Part of the ABC transporter FtsEX involved in cellular division.</text>
</comment>
<dbReference type="GO" id="GO:0051301">
    <property type="term" value="P:cell division"/>
    <property type="evidence" value="ECO:0007669"/>
    <property type="project" value="UniProtKB-UniRule"/>
</dbReference>
<dbReference type="GO" id="GO:0005886">
    <property type="term" value="C:plasma membrane"/>
    <property type="evidence" value="ECO:0007669"/>
    <property type="project" value="UniProtKB-SubCell"/>
</dbReference>
<gene>
    <name evidence="9 11" type="primary">ftsE</name>
    <name evidence="11" type="ORF">EVJ48_08335</name>
</gene>
<dbReference type="PROSITE" id="PS00211">
    <property type="entry name" value="ABC_TRANSPORTER_1"/>
    <property type="match status" value="1"/>
</dbReference>
<comment type="subunit">
    <text evidence="9">Homodimer. Forms a membrane-associated complex with FtsX.</text>
</comment>
<proteinExistence type="inferred from homology"/>
<name>A0A520X9K4_9DELT</name>
<comment type="subcellular location">
    <subcellularLocation>
        <location evidence="9">Cell membrane</location>
        <topology evidence="9">Peripheral membrane protein</topology>
        <orientation evidence="9">Cytoplasmic side</orientation>
    </subcellularLocation>
</comment>
<keyword evidence="6 9" id="KW-0067">ATP-binding</keyword>
<keyword evidence="4 9" id="KW-0132">Cell division</keyword>
<dbReference type="PROSITE" id="PS50893">
    <property type="entry name" value="ABC_TRANSPORTER_2"/>
    <property type="match status" value="1"/>
</dbReference>
<keyword evidence="8 9" id="KW-0131">Cell cycle</keyword>
<dbReference type="GO" id="GO:0005524">
    <property type="term" value="F:ATP binding"/>
    <property type="evidence" value="ECO:0007669"/>
    <property type="project" value="UniProtKB-UniRule"/>
</dbReference>
<organism evidence="11 12">
    <name type="scientific">Candidatus Acidulodesulfobacterium acidiphilum</name>
    <dbReference type="NCBI Taxonomy" id="2597224"/>
    <lineage>
        <taxon>Bacteria</taxon>
        <taxon>Deltaproteobacteria</taxon>
        <taxon>Candidatus Acidulodesulfobacterales</taxon>
        <taxon>Candidatus Acidulodesulfobacterium</taxon>
    </lineage>
</organism>
<dbReference type="EMBL" id="SHMQ01000030">
    <property type="protein sequence ID" value="RZV37805.1"/>
    <property type="molecule type" value="Genomic_DNA"/>
</dbReference>
<feature type="domain" description="ABC transporter" evidence="10">
    <location>
        <begin position="2"/>
        <end position="211"/>
    </location>
</feature>
<evidence type="ECO:0000313" key="11">
    <source>
        <dbReference type="EMBL" id="RZV37805.1"/>
    </source>
</evidence>
<comment type="similarity">
    <text evidence="1 9">Belongs to the ABC transporter superfamily.</text>
</comment>
<evidence type="ECO:0000256" key="6">
    <source>
        <dbReference type="ARBA" id="ARBA00022840"/>
    </source>
</evidence>
<comment type="caution">
    <text evidence="11">The sequence shown here is derived from an EMBL/GenBank/DDBJ whole genome shotgun (WGS) entry which is preliminary data.</text>
</comment>
<evidence type="ECO:0000256" key="5">
    <source>
        <dbReference type="ARBA" id="ARBA00022741"/>
    </source>
</evidence>
<evidence type="ECO:0000256" key="3">
    <source>
        <dbReference type="ARBA" id="ARBA00022475"/>
    </source>
</evidence>
<dbReference type="Gene3D" id="3.40.50.300">
    <property type="entry name" value="P-loop containing nucleotide triphosphate hydrolases"/>
    <property type="match status" value="1"/>
</dbReference>
<keyword evidence="3 9" id="KW-1003">Cell membrane</keyword>
<evidence type="ECO:0000259" key="10">
    <source>
        <dbReference type="PROSITE" id="PS50893"/>
    </source>
</evidence>
<dbReference type="GO" id="GO:0022857">
    <property type="term" value="F:transmembrane transporter activity"/>
    <property type="evidence" value="ECO:0007669"/>
    <property type="project" value="TreeGrafter"/>
</dbReference>
<reference evidence="11 12" key="1">
    <citation type="submission" date="2019-01" db="EMBL/GenBank/DDBJ databases">
        <title>Insights into ecological role of a new deltaproteobacterial order Candidatus Sinidesulfobacterales (Sva0485) by metagenomics and metatranscriptomics.</title>
        <authorList>
            <person name="Tan S."/>
            <person name="Liu J."/>
            <person name="Fang Y."/>
            <person name="Hedlund B."/>
            <person name="Lian Z.-H."/>
            <person name="Huang L.-Y."/>
            <person name="Li J.-T."/>
            <person name="Huang L.-N."/>
            <person name="Li W.-J."/>
            <person name="Jiang H.-C."/>
            <person name="Dong H.-L."/>
            <person name="Shu W.-S."/>
        </authorList>
    </citation>
    <scope>NUCLEOTIDE SEQUENCE [LARGE SCALE GENOMIC DNA]</scope>
    <source>
        <strain evidence="11">AP4</strain>
    </source>
</reference>
<dbReference type="InterPro" id="IPR003593">
    <property type="entry name" value="AAA+_ATPase"/>
</dbReference>
<dbReference type="InterPro" id="IPR005286">
    <property type="entry name" value="Cell_div_FtsE"/>
</dbReference>
<dbReference type="InterPro" id="IPR027417">
    <property type="entry name" value="P-loop_NTPase"/>
</dbReference>
<evidence type="ECO:0000256" key="8">
    <source>
        <dbReference type="ARBA" id="ARBA00023306"/>
    </source>
</evidence>
<dbReference type="FunFam" id="3.40.50.300:FF:000056">
    <property type="entry name" value="Cell division ATP-binding protein FtsE"/>
    <property type="match status" value="1"/>
</dbReference>
<keyword evidence="7 9" id="KW-0472">Membrane</keyword>
<dbReference type="InterPro" id="IPR003439">
    <property type="entry name" value="ABC_transporter-like_ATP-bd"/>
</dbReference>
<sequence>MIEFSHVYKNYDKNYILRDLNFTVNKGEFIFITGPSGAGKTTTLKMLIAMEKPTHGAVKFMGTELNDIKKSEIPFLRRKIGFVFQDFKLLPKRTVFQNVALGLEVSGVFGDVITKNVSELLKAVELYSKKDEYPLSLSGGEQQRVAIARALVQNPQVLLADEPTGNLDEETSKIIIDIIKSFNNKGTTVMLATHDKHLIANTGRARVIDITKA</sequence>
<dbReference type="GO" id="GO:0016887">
    <property type="term" value="F:ATP hydrolysis activity"/>
    <property type="evidence" value="ECO:0007669"/>
    <property type="project" value="InterPro"/>
</dbReference>
<dbReference type="Pfam" id="PF00005">
    <property type="entry name" value="ABC_tran"/>
    <property type="match status" value="1"/>
</dbReference>
<dbReference type="InterPro" id="IPR017871">
    <property type="entry name" value="ABC_transporter-like_CS"/>
</dbReference>
<accession>A0A520X9K4</accession>
<dbReference type="SUPFAM" id="SSF52540">
    <property type="entry name" value="P-loop containing nucleoside triphosphate hydrolases"/>
    <property type="match status" value="1"/>
</dbReference>